<keyword evidence="2" id="KW-0343">GTPase activation</keyword>
<evidence type="ECO:0000256" key="2">
    <source>
        <dbReference type="ARBA" id="ARBA00022468"/>
    </source>
</evidence>
<feature type="domain" description="Rho-GAP" evidence="4">
    <location>
        <begin position="65"/>
        <end position="255"/>
    </location>
</feature>
<dbReference type="Pfam" id="PF00620">
    <property type="entry name" value="RhoGAP"/>
    <property type="match status" value="1"/>
</dbReference>
<dbReference type="InterPro" id="IPR000198">
    <property type="entry name" value="RhoGAP_dom"/>
</dbReference>
<keyword evidence="6" id="KW-1185">Reference proteome</keyword>
<evidence type="ECO:0000313" key="5">
    <source>
        <dbReference type="EMBL" id="ELR19927.1"/>
    </source>
</evidence>
<dbReference type="EMBL" id="KB007926">
    <property type="protein sequence ID" value="ELR19927.1"/>
    <property type="molecule type" value="Genomic_DNA"/>
</dbReference>
<name>L8H3W7_ACACF</name>
<dbReference type="SMART" id="SM00326">
    <property type="entry name" value="SH3"/>
    <property type="match status" value="1"/>
</dbReference>
<evidence type="ECO:0000313" key="6">
    <source>
        <dbReference type="Proteomes" id="UP000011083"/>
    </source>
</evidence>
<gene>
    <name evidence="5" type="ORF">ACA1_112000</name>
</gene>
<dbReference type="SMART" id="SM00324">
    <property type="entry name" value="RhoGAP"/>
    <property type="match status" value="1"/>
</dbReference>
<feature type="compositionally biased region" description="Low complexity" evidence="3">
    <location>
        <begin position="1"/>
        <end position="14"/>
    </location>
</feature>
<dbReference type="InterPro" id="IPR008936">
    <property type="entry name" value="Rho_GTPase_activation_prot"/>
</dbReference>
<proteinExistence type="predicted"/>
<sequence>MDLSSSSSKSKLVSTFRRRAGSLSRGSLAKNKNKEKDKSHSLTSALRISGPTNYRNNSVTGLFGVPLAAALKEHVEAGFKVPPFIEQVCLHIEQTMLHTQGMFRLAANAEALEKCRNALNDGKTLDLWHMDDLVICDLLKLYLRQLPEPLLTFELYDCFLAKAKAALRMGQPVDLHGLVDLLPTPNQRLLKRIVYTLRKVSQHSAQNKMNEDNLGMIFGPNLLRALAGPDEQLLEDFAHINGITLALIKNYDSLFAKVDYEPHYKCYVRALFDYEPPPHTQGEGDVLMVVEIHGSGWWLGELSYGGGGRSPPESAPPDYQGEKIIRQVGYFPATYCAYLSGRECQTHDNEQAWEEGHYPTA</sequence>
<evidence type="ECO:0000256" key="3">
    <source>
        <dbReference type="SAM" id="MobiDB-lite"/>
    </source>
</evidence>
<protein>
    <submittedName>
        <fullName evidence="5">RhoGAP domain containing protein</fullName>
    </submittedName>
</protein>
<dbReference type="Gene3D" id="1.10.555.10">
    <property type="entry name" value="Rho GTPase activation protein"/>
    <property type="match status" value="1"/>
</dbReference>
<dbReference type="PANTHER" id="PTHR15228">
    <property type="entry name" value="SPERMATHECAL PHYSIOLOGY VARIANT"/>
    <property type="match status" value="1"/>
</dbReference>
<dbReference type="PROSITE" id="PS50238">
    <property type="entry name" value="RHOGAP"/>
    <property type="match status" value="1"/>
</dbReference>
<evidence type="ECO:0000259" key="4">
    <source>
        <dbReference type="PROSITE" id="PS50238"/>
    </source>
</evidence>
<dbReference type="GeneID" id="14920764"/>
<organism evidence="5 6">
    <name type="scientific">Acanthamoeba castellanii (strain ATCC 30010 / Neff)</name>
    <dbReference type="NCBI Taxonomy" id="1257118"/>
    <lineage>
        <taxon>Eukaryota</taxon>
        <taxon>Amoebozoa</taxon>
        <taxon>Discosea</taxon>
        <taxon>Longamoebia</taxon>
        <taxon>Centramoebida</taxon>
        <taxon>Acanthamoebidae</taxon>
        <taxon>Acanthamoeba</taxon>
    </lineage>
</organism>
<dbReference type="GO" id="GO:0007165">
    <property type="term" value="P:signal transduction"/>
    <property type="evidence" value="ECO:0007669"/>
    <property type="project" value="InterPro"/>
</dbReference>
<reference evidence="5 6" key="1">
    <citation type="journal article" date="2013" name="Genome Biol.">
        <title>Genome of Acanthamoeba castellanii highlights extensive lateral gene transfer and early evolution of tyrosine kinase signaling.</title>
        <authorList>
            <person name="Clarke M."/>
            <person name="Lohan A.J."/>
            <person name="Liu B."/>
            <person name="Lagkouvardos I."/>
            <person name="Roy S."/>
            <person name="Zafar N."/>
            <person name="Bertelli C."/>
            <person name="Schilde C."/>
            <person name="Kianianmomeni A."/>
            <person name="Burglin T.R."/>
            <person name="Frech C."/>
            <person name="Turcotte B."/>
            <person name="Kopec K.O."/>
            <person name="Synnott J.M."/>
            <person name="Choo C."/>
            <person name="Paponov I."/>
            <person name="Finkler A."/>
            <person name="Soon Heng Tan C."/>
            <person name="Hutchins A.P."/>
            <person name="Weinmeier T."/>
            <person name="Rattei T."/>
            <person name="Chu J.S."/>
            <person name="Gimenez G."/>
            <person name="Irimia M."/>
            <person name="Rigden D.J."/>
            <person name="Fitzpatrick D.A."/>
            <person name="Lorenzo-Morales J."/>
            <person name="Bateman A."/>
            <person name="Chiu C.H."/>
            <person name="Tang P."/>
            <person name="Hegemann P."/>
            <person name="Fromm H."/>
            <person name="Raoult D."/>
            <person name="Greub G."/>
            <person name="Miranda-Saavedra D."/>
            <person name="Chen N."/>
            <person name="Nash P."/>
            <person name="Ginger M.L."/>
            <person name="Horn M."/>
            <person name="Schaap P."/>
            <person name="Caler L."/>
            <person name="Loftus B."/>
        </authorList>
    </citation>
    <scope>NUCLEOTIDE SEQUENCE [LARGE SCALE GENOMIC DNA]</scope>
    <source>
        <strain evidence="5 6">Neff</strain>
    </source>
</reference>
<dbReference type="KEGG" id="acan:ACA1_112000"/>
<dbReference type="InterPro" id="IPR051025">
    <property type="entry name" value="RhoGAP"/>
</dbReference>
<dbReference type="RefSeq" id="XP_004342036.1">
    <property type="nucleotide sequence ID" value="XM_004341987.1"/>
</dbReference>
<dbReference type="PANTHER" id="PTHR15228:SF25">
    <property type="entry name" value="F-BAR DOMAIN-CONTAINING PROTEIN"/>
    <property type="match status" value="1"/>
</dbReference>
<accession>L8H3W7</accession>
<evidence type="ECO:0000256" key="1">
    <source>
        <dbReference type="ARBA" id="ARBA00022443"/>
    </source>
</evidence>
<keyword evidence="1" id="KW-0728">SH3 domain</keyword>
<dbReference type="InterPro" id="IPR001452">
    <property type="entry name" value="SH3_domain"/>
</dbReference>
<dbReference type="CDD" id="cd00174">
    <property type="entry name" value="SH3"/>
    <property type="match status" value="1"/>
</dbReference>
<dbReference type="Gene3D" id="2.30.30.40">
    <property type="entry name" value="SH3 Domains"/>
    <property type="match status" value="1"/>
</dbReference>
<dbReference type="GO" id="GO:0005096">
    <property type="term" value="F:GTPase activator activity"/>
    <property type="evidence" value="ECO:0007669"/>
    <property type="project" value="UniProtKB-KW"/>
</dbReference>
<dbReference type="SUPFAM" id="SSF48350">
    <property type="entry name" value="GTPase activation domain, GAP"/>
    <property type="match status" value="1"/>
</dbReference>
<feature type="region of interest" description="Disordered" evidence="3">
    <location>
        <begin position="1"/>
        <end position="43"/>
    </location>
</feature>
<dbReference type="VEuPathDB" id="AmoebaDB:ACA1_112000"/>
<dbReference type="CDD" id="cd00159">
    <property type="entry name" value="RhoGAP"/>
    <property type="match status" value="1"/>
</dbReference>
<dbReference type="SUPFAM" id="SSF50044">
    <property type="entry name" value="SH3-domain"/>
    <property type="match status" value="1"/>
</dbReference>
<dbReference type="InterPro" id="IPR036028">
    <property type="entry name" value="SH3-like_dom_sf"/>
</dbReference>
<dbReference type="OrthoDB" id="185175at2759"/>
<dbReference type="Proteomes" id="UP000011083">
    <property type="component" value="Unassembled WGS sequence"/>
</dbReference>
<dbReference type="AlphaFoldDB" id="L8H3W7"/>